<dbReference type="Pfam" id="PF00512">
    <property type="entry name" value="HisKA"/>
    <property type="match status" value="1"/>
</dbReference>
<evidence type="ECO:0000256" key="5">
    <source>
        <dbReference type="ARBA" id="ARBA00022679"/>
    </source>
</evidence>
<dbReference type="SUPFAM" id="SSF55874">
    <property type="entry name" value="ATPase domain of HSP90 chaperone/DNA topoisomerase II/histidine kinase"/>
    <property type="match status" value="1"/>
</dbReference>
<evidence type="ECO:0000256" key="8">
    <source>
        <dbReference type="ARBA" id="ARBA00023136"/>
    </source>
</evidence>
<evidence type="ECO:0000313" key="11">
    <source>
        <dbReference type="EMBL" id="ERJ97462.1"/>
    </source>
</evidence>
<dbReference type="PANTHER" id="PTHR45453">
    <property type="entry name" value="PHOSPHATE REGULON SENSOR PROTEIN PHOR"/>
    <property type="match status" value="1"/>
</dbReference>
<dbReference type="GO" id="GO:0016036">
    <property type="term" value="P:cellular response to phosphate starvation"/>
    <property type="evidence" value="ECO:0007669"/>
    <property type="project" value="TreeGrafter"/>
</dbReference>
<dbReference type="InterPro" id="IPR004358">
    <property type="entry name" value="Sig_transdc_His_kin-like_C"/>
</dbReference>
<gene>
    <name evidence="11" type="ORF">RUMCAL_00137</name>
</gene>
<keyword evidence="8 9" id="KW-0472">Membrane</keyword>
<dbReference type="SMART" id="SM00388">
    <property type="entry name" value="HisKA"/>
    <property type="match status" value="1"/>
</dbReference>
<dbReference type="FunFam" id="1.10.287.130:FF:000001">
    <property type="entry name" value="Two-component sensor histidine kinase"/>
    <property type="match status" value="1"/>
</dbReference>
<dbReference type="eggNOG" id="COG5002">
    <property type="taxonomic scope" value="Bacteria"/>
</dbReference>
<evidence type="ECO:0000256" key="2">
    <source>
        <dbReference type="ARBA" id="ARBA00004370"/>
    </source>
</evidence>
<comment type="catalytic activity">
    <reaction evidence="1">
        <text>ATP + protein L-histidine = ADP + protein N-phospho-L-histidine.</text>
        <dbReference type="EC" id="2.7.13.3"/>
    </reaction>
</comment>
<dbReference type="Gene3D" id="3.30.565.10">
    <property type="entry name" value="Histidine kinase-like ATPase, C-terminal domain"/>
    <property type="match status" value="1"/>
</dbReference>
<comment type="caution">
    <text evidence="11">The sequence shown here is derived from an EMBL/GenBank/DDBJ whole genome shotgun (WGS) entry which is preliminary data.</text>
</comment>
<dbReference type="GO" id="GO:0004721">
    <property type="term" value="F:phosphoprotein phosphatase activity"/>
    <property type="evidence" value="ECO:0007669"/>
    <property type="project" value="TreeGrafter"/>
</dbReference>
<evidence type="ECO:0000256" key="7">
    <source>
        <dbReference type="ARBA" id="ARBA00023012"/>
    </source>
</evidence>
<organism evidence="11 12">
    <name type="scientific">Ruminococcus callidus ATCC 27760</name>
    <dbReference type="NCBI Taxonomy" id="411473"/>
    <lineage>
        <taxon>Bacteria</taxon>
        <taxon>Bacillati</taxon>
        <taxon>Bacillota</taxon>
        <taxon>Clostridia</taxon>
        <taxon>Eubacteriales</taxon>
        <taxon>Oscillospiraceae</taxon>
        <taxon>Ruminococcus</taxon>
    </lineage>
</organism>
<dbReference type="CDD" id="cd00075">
    <property type="entry name" value="HATPase"/>
    <property type="match status" value="1"/>
</dbReference>
<evidence type="ECO:0000256" key="1">
    <source>
        <dbReference type="ARBA" id="ARBA00000085"/>
    </source>
</evidence>
<dbReference type="PRINTS" id="PR00344">
    <property type="entry name" value="BCTRLSENSOR"/>
</dbReference>
<evidence type="ECO:0000256" key="9">
    <source>
        <dbReference type="SAM" id="Phobius"/>
    </source>
</evidence>
<keyword evidence="12" id="KW-1185">Reference proteome</keyword>
<sequence>MEKAEQSRKKSHHWLRIWRAFLIRLLLVAVVLIITVTALSGYAISKYKQDYYSNSMRVCDIMAKDFTEYNAQNPQLDLWQEYIPKSVNKVAEQMHVFLYVFNADGSCRIASSNSSIAAADLTLNNEMLAGIRKGGEYLTDKASGKIDHSIVEPMLTRGFTFTLTENGVEATYYLFGASYTKPLNLYTTHLFLFMAILSFTLLLIAGVLIFYQVWRGNSQLEQLEAALQRYAQGNYSQPIPVEQYTSSNLELIAALSAQIGSQSGRAEESSRQFVSNVSHELRTPMTIISGFVEGILDGTVPKNKRMEYLSIVSQEVQRLKMLVTSMLNLTKFDAGTIQLNYRMFILNDTAFRTILMFENRLEKRHISVEGLDGEPIRVCADPDLIGQVVYNLVENAVKFVNDGGTISFTFADEEDCWVFAVRNTGNGISKEELPKIFERFYKSDASRSQDKTGLGLGLDITKKIIHLHHAQISVRSEEHAYTEFEVRLPHVEPPEQEHE</sequence>
<keyword evidence="6 11" id="KW-0418">Kinase</keyword>
<dbReference type="STRING" id="411473.RUMCAL_00137"/>
<evidence type="ECO:0000256" key="3">
    <source>
        <dbReference type="ARBA" id="ARBA00012438"/>
    </source>
</evidence>
<dbReference type="HOGENOM" id="CLU_000445_89_6_9"/>
<protein>
    <recommendedName>
        <fullName evidence="3">histidine kinase</fullName>
        <ecNumber evidence="3">2.7.13.3</ecNumber>
    </recommendedName>
</protein>
<dbReference type="CDD" id="cd00082">
    <property type="entry name" value="HisKA"/>
    <property type="match status" value="1"/>
</dbReference>
<dbReference type="SMART" id="SM00387">
    <property type="entry name" value="HATPase_c"/>
    <property type="match status" value="1"/>
</dbReference>
<dbReference type="InterPro" id="IPR050351">
    <property type="entry name" value="BphY/WalK/GraS-like"/>
</dbReference>
<dbReference type="InterPro" id="IPR036097">
    <property type="entry name" value="HisK_dim/P_sf"/>
</dbReference>
<dbReference type="InterPro" id="IPR003594">
    <property type="entry name" value="HATPase_dom"/>
</dbReference>
<reference evidence="11 12" key="1">
    <citation type="submission" date="2013-07" db="EMBL/GenBank/DDBJ databases">
        <authorList>
            <person name="Weinstock G."/>
            <person name="Sodergren E."/>
            <person name="Wylie T."/>
            <person name="Fulton L."/>
            <person name="Fulton R."/>
            <person name="Fronick C."/>
            <person name="O'Laughlin M."/>
            <person name="Godfrey J."/>
            <person name="Miner T."/>
            <person name="Herter B."/>
            <person name="Appelbaum E."/>
            <person name="Cordes M."/>
            <person name="Lek S."/>
            <person name="Wollam A."/>
            <person name="Pepin K.H."/>
            <person name="Palsikar V.B."/>
            <person name="Mitreva M."/>
            <person name="Wilson R.K."/>
        </authorList>
    </citation>
    <scope>NUCLEOTIDE SEQUENCE [LARGE SCALE GENOMIC DNA]</scope>
    <source>
        <strain evidence="11 12">ATCC 27760</strain>
    </source>
</reference>
<feature type="transmembrane region" description="Helical" evidence="9">
    <location>
        <begin position="21"/>
        <end position="44"/>
    </location>
</feature>
<dbReference type="AlphaFoldDB" id="U2KYT9"/>
<keyword evidence="4" id="KW-0597">Phosphoprotein</keyword>
<dbReference type="InterPro" id="IPR003661">
    <property type="entry name" value="HisK_dim/P_dom"/>
</dbReference>
<dbReference type="OrthoDB" id="9813151at2"/>
<dbReference type="PANTHER" id="PTHR45453:SF1">
    <property type="entry name" value="PHOSPHATE REGULON SENSOR PROTEIN PHOR"/>
    <property type="match status" value="1"/>
</dbReference>
<keyword evidence="9" id="KW-0812">Transmembrane</keyword>
<dbReference type="GO" id="GO:0000155">
    <property type="term" value="F:phosphorelay sensor kinase activity"/>
    <property type="evidence" value="ECO:0007669"/>
    <property type="project" value="InterPro"/>
</dbReference>
<dbReference type="Pfam" id="PF02518">
    <property type="entry name" value="HATPase_c"/>
    <property type="match status" value="1"/>
</dbReference>
<dbReference type="FunFam" id="3.30.565.10:FF:000006">
    <property type="entry name" value="Sensor histidine kinase WalK"/>
    <property type="match status" value="1"/>
</dbReference>
<keyword evidence="7" id="KW-0902">Two-component regulatory system</keyword>
<proteinExistence type="predicted"/>
<dbReference type="InterPro" id="IPR036890">
    <property type="entry name" value="HATPase_C_sf"/>
</dbReference>
<evidence type="ECO:0000256" key="4">
    <source>
        <dbReference type="ARBA" id="ARBA00022553"/>
    </source>
</evidence>
<feature type="domain" description="Histidine kinase" evidence="10">
    <location>
        <begin position="276"/>
        <end position="492"/>
    </location>
</feature>
<dbReference type="EMBL" id="AWVF01000020">
    <property type="protein sequence ID" value="ERJ97462.1"/>
    <property type="molecule type" value="Genomic_DNA"/>
</dbReference>
<dbReference type="SUPFAM" id="SSF47384">
    <property type="entry name" value="Homodimeric domain of signal transducing histidine kinase"/>
    <property type="match status" value="1"/>
</dbReference>
<dbReference type="Gene3D" id="1.10.287.130">
    <property type="match status" value="1"/>
</dbReference>
<dbReference type="PROSITE" id="PS50109">
    <property type="entry name" value="HIS_KIN"/>
    <property type="match status" value="1"/>
</dbReference>
<keyword evidence="5" id="KW-0808">Transferase</keyword>
<keyword evidence="9" id="KW-1133">Transmembrane helix</keyword>
<dbReference type="Proteomes" id="UP000016662">
    <property type="component" value="Unassembled WGS sequence"/>
</dbReference>
<evidence type="ECO:0000256" key="6">
    <source>
        <dbReference type="ARBA" id="ARBA00022777"/>
    </source>
</evidence>
<dbReference type="PATRIC" id="fig|411473.3.peg.112"/>
<dbReference type="GO" id="GO:0005886">
    <property type="term" value="C:plasma membrane"/>
    <property type="evidence" value="ECO:0007669"/>
    <property type="project" value="TreeGrafter"/>
</dbReference>
<dbReference type="RefSeq" id="WP_021680809.1">
    <property type="nucleotide sequence ID" value="NZ_KI260307.1"/>
</dbReference>
<comment type="subcellular location">
    <subcellularLocation>
        <location evidence="2">Membrane</location>
    </subcellularLocation>
</comment>
<evidence type="ECO:0000313" key="12">
    <source>
        <dbReference type="Proteomes" id="UP000016662"/>
    </source>
</evidence>
<accession>U2KYT9</accession>
<feature type="transmembrane region" description="Helical" evidence="9">
    <location>
        <begin position="190"/>
        <end position="211"/>
    </location>
</feature>
<dbReference type="InterPro" id="IPR005467">
    <property type="entry name" value="His_kinase_dom"/>
</dbReference>
<evidence type="ECO:0000259" key="10">
    <source>
        <dbReference type="PROSITE" id="PS50109"/>
    </source>
</evidence>
<name>U2KYT9_9FIRM</name>
<dbReference type="EC" id="2.7.13.3" evidence="3"/>